<accession>A0A7W1X7G3</accession>
<proteinExistence type="predicted"/>
<dbReference type="CDD" id="cd10917">
    <property type="entry name" value="CE4_NodB_like_6s_7s"/>
    <property type="match status" value="1"/>
</dbReference>
<dbReference type="PROSITE" id="PS51677">
    <property type="entry name" value="NODB"/>
    <property type="match status" value="1"/>
</dbReference>
<feature type="domain" description="NodB homology" evidence="3">
    <location>
        <begin position="10"/>
        <end position="191"/>
    </location>
</feature>
<comment type="caution">
    <text evidence="4">The sequence shown here is derived from an EMBL/GenBank/DDBJ whole genome shotgun (WGS) entry which is preliminary data.</text>
</comment>
<protein>
    <submittedName>
        <fullName evidence="4">Polysaccharide deacetylase family protein</fullName>
    </submittedName>
</protein>
<dbReference type="GO" id="GO:0005975">
    <property type="term" value="P:carbohydrate metabolic process"/>
    <property type="evidence" value="ECO:0007669"/>
    <property type="project" value="InterPro"/>
</dbReference>
<dbReference type="PANTHER" id="PTHR10587:SF133">
    <property type="entry name" value="CHITIN DEACETYLASE 1-RELATED"/>
    <property type="match status" value="1"/>
</dbReference>
<dbReference type="EMBL" id="JACEIP010000001">
    <property type="protein sequence ID" value="MBA4541359.1"/>
    <property type="molecule type" value="Genomic_DNA"/>
</dbReference>
<dbReference type="OrthoDB" id="9812065at2"/>
<dbReference type="PANTHER" id="PTHR10587">
    <property type="entry name" value="GLYCOSYL TRANSFERASE-RELATED"/>
    <property type="match status" value="1"/>
</dbReference>
<keyword evidence="2" id="KW-0378">Hydrolase</keyword>
<dbReference type="InterPro" id="IPR011330">
    <property type="entry name" value="Glyco_hydro/deAcase_b/a-brl"/>
</dbReference>
<evidence type="ECO:0000313" key="4">
    <source>
        <dbReference type="EMBL" id="MBA4541359.1"/>
    </source>
</evidence>
<keyword evidence="1" id="KW-0479">Metal-binding</keyword>
<dbReference type="InterPro" id="IPR002509">
    <property type="entry name" value="NODB_dom"/>
</dbReference>
<dbReference type="Gene3D" id="3.20.20.370">
    <property type="entry name" value="Glycoside hydrolase/deacetylase"/>
    <property type="match status" value="1"/>
</dbReference>
<dbReference type="GO" id="GO:0016020">
    <property type="term" value="C:membrane"/>
    <property type="evidence" value="ECO:0007669"/>
    <property type="project" value="TreeGrafter"/>
</dbReference>
<dbReference type="Proteomes" id="UP000530514">
    <property type="component" value="Unassembled WGS sequence"/>
</dbReference>
<dbReference type="GO" id="GO:0046872">
    <property type="term" value="F:metal ion binding"/>
    <property type="evidence" value="ECO:0007669"/>
    <property type="project" value="UniProtKB-KW"/>
</dbReference>
<dbReference type="SUPFAM" id="SSF88713">
    <property type="entry name" value="Glycoside hydrolase/deacetylase"/>
    <property type="match status" value="1"/>
</dbReference>
<evidence type="ECO:0000256" key="1">
    <source>
        <dbReference type="ARBA" id="ARBA00022723"/>
    </source>
</evidence>
<evidence type="ECO:0000259" key="3">
    <source>
        <dbReference type="PROSITE" id="PS51677"/>
    </source>
</evidence>
<dbReference type="GO" id="GO:0016810">
    <property type="term" value="F:hydrolase activity, acting on carbon-nitrogen (but not peptide) bonds"/>
    <property type="evidence" value="ECO:0007669"/>
    <property type="project" value="InterPro"/>
</dbReference>
<gene>
    <name evidence="4" type="ORF">H1164_00335</name>
</gene>
<dbReference type="InterPro" id="IPR050248">
    <property type="entry name" value="Polysacc_deacetylase_ArnD"/>
</dbReference>
<organism evidence="4 5">
    <name type="scientific">Thermoactinomyces daqus</name>
    <dbReference type="NCBI Taxonomy" id="1329516"/>
    <lineage>
        <taxon>Bacteria</taxon>
        <taxon>Bacillati</taxon>
        <taxon>Bacillota</taxon>
        <taxon>Bacilli</taxon>
        <taxon>Bacillales</taxon>
        <taxon>Thermoactinomycetaceae</taxon>
        <taxon>Thermoactinomyces</taxon>
    </lineage>
</organism>
<dbReference type="AlphaFoldDB" id="A0A7W1X7G3"/>
<evidence type="ECO:0000313" key="5">
    <source>
        <dbReference type="Proteomes" id="UP000530514"/>
    </source>
</evidence>
<evidence type="ECO:0000256" key="2">
    <source>
        <dbReference type="ARBA" id="ARBA00022801"/>
    </source>
</evidence>
<dbReference type="Pfam" id="PF01522">
    <property type="entry name" value="Polysacc_deac_1"/>
    <property type="match status" value="1"/>
</dbReference>
<reference evidence="4 5" key="1">
    <citation type="submission" date="2020-07" db="EMBL/GenBank/DDBJ databases">
        <authorList>
            <person name="Feng H."/>
        </authorList>
    </citation>
    <scope>NUCLEOTIDE SEQUENCE [LARGE SCALE GENOMIC DNA]</scope>
    <source>
        <strain evidence="5">s-11</strain>
    </source>
</reference>
<keyword evidence="5" id="KW-1185">Reference proteome</keyword>
<sequence length="211" mass="24160">MVFKGPKFKKQIALTFDDGPDREFTPQILKILKQKQVPATFFVVGNMVKKYPDMLREIDRDGHTIGNHSFNHPQLTKLKHPETDRQIGQTNQLIYQTIHKSPLLLRPPYGAINDQLEQHFGQKNFKIIQWSVDTRDWAGQSPEQIMATVKREADPGGIILQHCAGGKQLQSTVQVLPGLIDYFRGQGYEFVTVDKLLNIPAYEEYTNKVSQ</sequence>
<name>A0A7W1X7G3_9BACL</name>